<dbReference type="RefSeq" id="WP_208133054.1">
    <property type="nucleotide sequence ID" value="NZ_BAABGQ010000006.1"/>
</dbReference>
<evidence type="ECO:0000313" key="1">
    <source>
        <dbReference type="EMBL" id="GAA4501660.1"/>
    </source>
</evidence>
<sequence>MITLYDPFEGMQFGPGRCFLTGQPVTEADTIPVFADWLQGTYGLAERPLYLLDQSQTTYGALRLPLAPALRPRLDALEAEVQAAAQAGPAALRALPPDRLWQWLGKMFYGIFVTELIQQQEPLIKPQYPLAENVQLVQRFRAFFQLLQGLRVPTDYADFVPGSVFVLEADSAYDAPAFELDDDLNTLVMSVKLGQAVIVGTLVDIGFIGQAMRQVYADAQRPLHPAQVAEFKARAYYGAYLLAVVPDIYPRRPTPADAPGAELVLDALVDDVTSTIFNPWENLAYGHTLAGLWPRWGLTEAQILANPFQPLSLLYDAASQPQPAAAAAEQLAVLAYQNKTQPN</sequence>
<accession>A0ABP8QDK4</accession>
<dbReference type="Proteomes" id="UP001501243">
    <property type="component" value="Unassembled WGS sequence"/>
</dbReference>
<comment type="caution">
    <text evidence="1">The sequence shown here is derived from an EMBL/GenBank/DDBJ whole genome shotgun (WGS) entry which is preliminary data.</text>
</comment>
<protein>
    <submittedName>
        <fullName evidence="1">Uncharacterized protein</fullName>
    </submittedName>
</protein>
<evidence type="ECO:0000313" key="2">
    <source>
        <dbReference type="Proteomes" id="UP001501243"/>
    </source>
</evidence>
<dbReference type="EMBL" id="BAABGQ010000006">
    <property type="protein sequence ID" value="GAA4501660.1"/>
    <property type="molecule type" value="Genomic_DNA"/>
</dbReference>
<reference evidence="2" key="1">
    <citation type="journal article" date="2019" name="Int. J. Syst. Evol. Microbiol.">
        <title>The Global Catalogue of Microorganisms (GCM) 10K type strain sequencing project: providing services to taxonomists for standard genome sequencing and annotation.</title>
        <authorList>
            <consortium name="The Broad Institute Genomics Platform"/>
            <consortium name="The Broad Institute Genome Sequencing Center for Infectious Disease"/>
            <person name="Wu L."/>
            <person name="Ma J."/>
        </authorList>
    </citation>
    <scope>NUCLEOTIDE SEQUENCE [LARGE SCALE GENOMIC DNA]</scope>
    <source>
        <strain evidence="2">JCM 17841</strain>
    </source>
</reference>
<keyword evidence="2" id="KW-1185">Reference proteome</keyword>
<name>A0ABP8QDK4_9BACT</name>
<gene>
    <name evidence="1" type="ORF">GCM10023172_23890</name>
</gene>
<organism evidence="1 2">
    <name type="scientific">Hymenobacter ginsengisoli</name>
    <dbReference type="NCBI Taxonomy" id="1051626"/>
    <lineage>
        <taxon>Bacteria</taxon>
        <taxon>Pseudomonadati</taxon>
        <taxon>Bacteroidota</taxon>
        <taxon>Cytophagia</taxon>
        <taxon>Cytophagales</taxon>
        <taxon>Hymenobacteraceae</taxon>
        <taxon>Hymenobacter</taxon>
    </lineage>
</organism>
<proteinExistence type="predicted"/>